<comment type="caution">
    <text evidence="1">The sequence shown here is derived from an EMBL/GenBank/DDBJ whole genome shotgun (WGS) entry which is preliminary data.</text>
</comment>
<evidence type="ECO:0000313" key="1">
    <source>
        <dbReference type="EMBL" id="ODS01571.1"/>
    </source>
</evidence>
<dbReference type="Proteomes" id="UP000094472">
    <property type="component" value="Unassembled WGS sequence"/>
</dbReference>
<evidence type="ECO:0000313" key="2">
    <source>
        <dbReference type="Proteomes" id="UP000094472"/>
    </source>
</evidence>
<dbReference type="AlphaFoldDB" id="A0A1E3W710"/>
<protein>
    <submittedName>
        <fullName evidence="1">Uncharacterized protein</fullName>
    </submittedName>
</protein>
<name>A0A1E3W710_9HYPH</name>
<keyword evidence="2" id="KW-1185">Reference proteome</keyword>
<organism evidence="1 2">
    <name type="scientific">Methyloceanibacter superfactus</name>
    <dbReference type="NCBI Taxonomy" id="1774969"/>
    <lineage>
        <taxon>Bacteria</taxon>
        <taxon>Pseudomonadati</taxon>
        <taxon>Pseudomonadota</taxon>
        <taxon>Alphaproteobacteria</taxon>
        <taxon>Hyphomicrobiales</taxon>
        <taxon>Hyphomicrobiaceae</taxon>
        <taxon>Methyloceanibacter</taxon>
    </lineage>
</organism>
<accession>A0A1E3W710</accession>
<sequence length="83" mass="8688">MSGPVFETAFDVAFPGLALGDGAFFVEALLVEALADDGRPGALRPACMIQPLSCGALANDARLLSNRAARRKVARSSRIRAVT</sequence>
<dbReference type="EMBL" id="LPWF01000005">
    <property type="protein sequence ID" value="ODS01571.1"/>
    <property type="molecule type" value="Genomic_DNA"/>
</dbReference>
<reference evidence="1 2" key="1">
    <citation type="journal article" date="2016" name="Environ. Microbiol.">
        <title>New Methyloceanibacter diversity from North Sea sediments includes methanotroph containing solely the soluble methane monooxygenase.</title>
        <authorList>
            <person name="Vekeman B."/>
            <person name="Kerckhof F.M."/>
            <person name="Cremers G."/>
            <person name="de Vos P."/>
            <person name="Vandamme P."/>
            <person name="Boon N."/>
            <person name="Op den Camp H.J."/>
            <person name="Heylen K."/>
        </authorList>
    </citation>
    <scope>NUCLEOTIDE SEQUENCE [LARGE SCALE GENOMIC DNA]</scope>
    <source>
        <strain evidence="1 2">R-67175</strain>
    </source>
</reference>
<gene>
    <name evidence="1" type="ORF">AUC69_06275</name>
</gene>
<proteinExistence type="predicted"/>